<evidence type="ECO:0000313" key="2">
    <source>
        <dbReference type="EMBL" id="KAG1795163.1"/>
    </source>
</evidence>
<feature type="region of interest" description="Disordered" evidence="1">
    <location>
        <begin position="75"/>
        <end position="94"/>
    </location>
</feature>
<evidence type="ECO:0000256" key="1">
    <source>
        <dbReference type="SAM" id="MobiDB-lite"/>
    </source>
</evidence>
<protein>
    <submittedName>
        <fullName evidence="2">Uncharacterized protein</fullName>
    </submittedName>
</protein>
<dbReference type="GeneID" id="64596578"/>
<proteinExistence type="predicted"/>
<name>A0A9P7ARS8_9AGAM</name>
<accession>A0A9P7ARS8</accession>
<dbReference type="AlphaFoldDB" id="A0A9P7ARS8"/>
<organism evidence="2 3">
    <name type="scientific">Suillus plorans</name>
    <dbReference type="NCBI Taxonomy" id="116603"/>
    <lineage>
        <taxon>Eukaryota</taxon>
        <taxon>Fungi</taxon>
        <taxon>Dikarya</taxon>
        <taxon>Basidiomycota</taxon>
        <taxon>Agaricomycotina</taxon>
        <taxon>Agaricomycetes</taxon>
        <taxon>Agaricomycetidae</taxon>
        <taxon>Boletales</taxon>
        <taxon>Suillineae</taxon>
        <taxon>Suillaceae</taxon>
        <taxon>Suillus</taxon>
    </lineage>
</organism>
<dbReference type="EMBL" id="JABBWE010000023">
    <property type="protein sequence ID" value="KAG1795163.1"/>
    <property type="molecule type" value="Genomic_DNA"/>
</dbReference>
<keyword evidence="3" id="KW-1185">Reference proteome</keyword>
<dbReference type="Proteomes" id="UP000719766">
    <property type="component" value="Unassembled WGS sequence"/>
</dbReference>
<dbReference type="RefSeq" id="XP_041161115.1">
    <property type="nucleotide sequence ID" value="XM_041302814.1"/>
</dbReference>
<gene>
    <name evidence="2" type="ORF">HD556DRAFT_1366420</name>
</gene>
<evidence type="ECO:0000313" key="3">
    <source>
        <dbReference type="Proteomes" id="UP000719766"/>
    </source>
</evidence>
<reference evidence="2" key="1">
    <citation type="journal article" date="2020" name="New Phytol.">
        <title>Comparative genomics reveals dynamic genome evolution in host specialist ectomycorrhizal fungi.</title>
        <authorList>
            <person name="Lofgren L.A."/>
            <person name="Nguyen N.H."/>
            <person name="Vilgalys R."/>
            <person name="Ruytinx J."/>
            <person name="Liao H.L."/>
            <person name="Branco S."/>
            <person name="Kuo A."/>
            <person name="LaButti K."/>
            <person name="Lipzen A."/>
            <person name="Andreopoulos W."/>
            <person name="Pangilinan J."/>
            <person name="Riley R."/>
            <person name="Hundley H."/>
            <person name="Na H."/>
            <person name="Barry K."/>
            <person name="Grigoriev I.V."/>
            <person name="Stajich J.E."/>
            <person name="Kennedy P.G."/>
        </authorList>
    </citation>
    <scope>NUCLEOTIDE SEQUENCE</scope>
    <source>
        <strain evidence="2">S12</strain>
    </source>
</reference>
<dbReference type="OrthoDB" id="10519283at2759"/>
<sequence length="200" mass="22024">MIIALPDTHPADSCLSFRLRLPAQFPSSDDWCWDSTNQLYASGAPIILPTSATILDCGSSRGKCPGILESSVASAATSSFDTSGEDREDGESEADEVIEFRSKSILDGNTMIQITNSSREGGEKAMGVLVRCYKVIHFILNIVGGFRMRLSTLCLMHLLARNVHVPLFTKRLVQNLYDLLLFPRPDFCDKTTGQMSRCGR</sequence>
<comment type="caution">
    <text evidence="2">The sequence shown here is derived from an EMBL/GenBank/DDBJ whole genome shotgun (WGS) entry which is preliminary data.</text>
</comment>